<name>A0ABW4JJJ2_9BACL</name>
<organism evidence="1 2">
    <name type="scientific">Alicyclobacillus fodiniaquatilis</name>
    <dbReference type="NCBI Taxonomy" id="1661150"/>
    <lineage>
        <taxon>Bacteria</taxon>
        <taxon>Bacillati</taxon>
        <taxon>Bacillota</taxon>
        <taxon>Bacilli</taxon>
        <taxon>Bacillales</taxon>
        <taxon>Alicyclobacillaceae</taxon>
        <taxon>Alicyclobacillus</taxon>
    </lineage>
</organism>
<evidence type="ECO:0008006" key="3">
    <source>
        <dbReference type="Google" id="ProtNLM"/>
    </source>
</evidence>
<keyword evidence="2" id="KW-1185">Reference proteome</keyword>
<reference evidence="2" key="1">
    <citation type="journal article" date="2019" name="Int. J. Syst. Evol. Microbiol.">
        <title>The Global Catalogue of Microorganisms (GCM) 10K type strain sequencing project: providing services to taxonomists for standard genome sequencing and annotation.</title>
        <authorList>
            <consortium name="The Broad Institute Genomics Platform"/>
            <consortium name="The Broad Institute Genome Sequencing Center for Infectious Disease"/>
            <person name="Wu L."/>
            <person name="Ma J."/>
        </authorList>
    </citation>
    <scope>NUCLEOTIDE SEQUENCE [LARGE SCALE GENOMIC DNA]</scope>
    <source>
        <strain evidence="2">CGMCC 1.12286</strain>
    </source>
</reference>
<gene>
    <name evidence="1" type="ORF">ACFSB2_17655</name>
</gene>
<dbReference type="EMBL" id="JBHUCX010000067">
    <property type="protein sequence ID" value="MFD1676527.1"/>
    <property type="molecule type" value="Genomic_DNA"/>
</dbReference>
<evidence type="ECO:0000313" key="1">
    <source>
        <dbReference type="EMBL" id="MFD1676527.1"/>
    </source>
</evidence>
<accession>A0ABW4JJJ2</accession>
<protein>
    <recommendedName>
        <fullName evidence="3">Tail specific protease domain-containing protein</fullName>
    </recommendedName>
</protein>
<comment type="caution">
    <text evidence="1">The sequence shown here is derived from an EMBL/GenBank/DDBJ whole genome shotgun (WGS) entry which is preliminary data.</text>
</comment>
<sequence length="64" mass="7036">MRIPAFSAPHLEEKALTYIHEFSKAHTIVIDIRQNSGDSTPSQLVSALMDTGADPVLEKAMELI</sequence>
<proteinExistence type="predicted"/>
<evidence type="ECO:0000313" key="2">
    <source>
        <dbReference type="Proteomes" id="UP001597079"/>
    </source>
</evidence>
<dbReference type="Proteomes" id="UP001597079">
    <property type="component" value="Unassembled WGS sequence"/>
</dbReference>
<dbReference type="RefSeq" id="WP_377944453.1">
    <property type="nucleotide sequence ID" value="NZ_JBHUCX010000067.1"/>
</dbReference>